<proteinExistence type="predicted"/>
<evidence type="ECO:0000256" key="1">
    <source>
        <dbReference type="SAM" id="SignalP"/>
    </source>
</evidence>
<evidence type="ECO:0000313" key="3">
    <source>
        <dbReference type="EMBL" id="VIP02858.1"/>
    </source>
</evidence>
<organism evidence="3">
    <name type="scientific">Tuwongella immobilis</name>
    <dbReference type="NCBI Taxonomy" id="692036"/>
    <lineage>
        <taxon>Bacteria</taxon>
        <taxon>Pseudomonadati</taxon>
        <taxon>Planctomycetota</taxon>
        <taxon>Planctomycetia</taxon>
        <taxon>Gemmatales</taxon>
        <taxon>Gemmataceae</taxon>
        <taxon>Tuwongella</taxon>
    </lineage>
</organism>
<dbReference type="Pfam" id="PF03372">
    <property type="entry name" value="Exo_endo_phos"/>
    <property type="match status" value="2"/>
</dbReference>
<dbReference type="GO" id="GO:0006506">
    <property type="term" value="P:GPI anchor biosynthetic process"/>
    <property type="evidence" value="ECO:0007669"/>
    <property type="project" value="TreeGrafter"/>
</dbReference>
<dbReference type="PANTHER" id="PTHR14859:SF15">
    <property type="entry name" value="ENDONUCLEASE_EXONUCLEASE_PHOSPHATASE DOMAIN-CONTAINING PROTEIN"/>
    <property type="match status" value="1"/>
</dbReference>
<feature type="domain" description="Endonuclease/exonuclease/phosphatase" evidence="2">
    <location>
        <begin position="307"/>
        <end position="513"/>
    </location>
</feature>
<dbReference type="RefSeq" id="WP_162657987.1">
    <property type="nucleotide sequence ID" value="NZ_LR593887.1"/>
</dbReference>
<protein>
    <recommendedName>
        <fullName evidence="2">Endonuclease/exonuclease/phosphatase domain-containing protein</fullName>
    </recommendedName>
</protein>
<keyword evidence="1" id="KW-0732">Signal</keyword>
<keyword evidence="4" id="KW-1185">Reference proteome</keyword>
<dbReference type="InterPro" id="IPR036691">
    <property type="entry name" value="Endo/exonu/phosph_ase_sf"/>
</dbReference>
<feature type="chain" id="PRO_5036172752" description="Endonuclease/exonuclease/phosphatase domain-containing protein" evidence="1">
    <location>
        <begin position="25"/>
        <end position="528"/>
    </location>
</feature>
<dbReference type="EMBL" id="LR593887">
    <property type="protein sequence ID" value="VTS02662.1"/>
    <property type="molecule type" value="Genomic_DNA"/>
</dbReference>
<dbReference type="AlphaFoldDB" id="A0A6C2YMN5"/>
<accession>A0A6C2YMN5</accession>
<name>A0A6C2YMN5_9BACT</name>
<evidence type="ECO:0000259" key="2">
    <source>
        <dbReference type="Pfam" id="PF03372"/>
    </source>
</evidence>
<dbReference type="EMBL" id="LR586016">
    <property type="protein sequence ID" value="VIP02858.1"/>
    <property type="molecule type" value="Genomic_DNA"/>
</dbReference>
<dbReference type="InParanoid" id="A0A6C2YMN5"/>
<gene>
    <name evidence="3" type="ORF">GMBLW1_11020</name>
</gene>
<dbReference type="Gene3D" id="3.60.10.10">
    <property type="entry name" value="Endonuclease/exonuclease/phosphatase"/>
    <property type="match status" value="2"/>
</dbReference>
<sequence>MSNVIVGLLGFVIVLFSSVPTAFAEAPSTDVIRVMSFNIRYGTANDGANSWKNRRDLVVEKIREFEPDLLGTQEVLDFQRDYLLQNCANYLSWGVGRDDGKNSGEMTAIFYRRDRFEQLEGGHFWLSLTPEMVGSKSWDSSLPRICSWVRLRDKLHPNNPTILFLNTHFDHRGSDARRESASLIRKFVEKNRKESQVVITGDFNCGDSSEPYRQFFPEESENSLLIDTFRSFNPTEKNGYTFNGFRNSVNSGERIDWIGCSSDWEVRLAHIDRTQTRGRFASDHFPVTAVLRPKIPSSEQTIRILCYNIHHAEGVDGKVDLYRIARIIRNADPDYVMLQEVDHRTRRTNGIDQTSEIARLSGYHGRFASAMEFQGGQYGQAILSRQPIETGRVLKLPSPEKQEPRIAFIIPVRVGNVDMELISTHFTHNDSQIRTEQAKKLNEYLRDSSRIQILAGDFNATVGSDPIRELQKIWTLGHPSVGKNQIDFVWFRPSDRLQVKSAQQLPEPIASDHLPVLCELRLLPSMSK</sequence>
<feature type="domain" description="Endonuclease/exonuclease/phosphatase" evidence="2">
    <location>
        <begin position="35"/>
        <end position="284"/>
    </location>
</feature>
<dbReference type="PANTHER" id="PTHR14859">
    <property type="entry name" value="CALCOFLUOR WHITE HYPERSENSITIVE PROTEIN PRECURSOR"/>
    <property type="match status" value="1"/>
</dbReference>
<dbReference type="GO" id="GO:0016020">
    <property type="term" value="C:membrane"/>
    <property type="evidence" value="ECO:0007669"/>
    <property type="project" value="GOC"/>
</dbReference>
<dbReference type="CDD" id="cd09083">
    <property type="entry name" value="EEP-1"/>
    <property type="match status" value="1"/>
</dbReference>
<dbReference type="GO" id="GO:0016787">
    <property type="term" value="F:hydrolase activity"/>
    <property type="evidence" value="ECO:0007669"/>
    <property type="project" value="UniProtKB-KW"/>
</dbReference>
<evidence type="ECO:0000313" key="4">
    <source>
        <dbReference type="Proteomes" id="UP000464378"/>
    </source>
</evidence>
<dbReference type="KEGG" id="tim:GMBLW1_11020"/>
<dbReference type="InterPro" id="IPR005135">
    <property type="entry name" value="Endo/exonuclease/phosphatase"/>
</dbReference>
<feature type="signal peptide" evidence="1">
    <location>
        <begin position="1"/>
        <end position="24"/>
    </location>
</feature>
<reference evidence="3" key="1">
    <citation type="submission" date="2019-04" db="EMBL/GenBank/DDBJ databases">
        <authorList>
            <consortium name="Science for Life Laboratories"/>
        </authorList>
    </citation>
    <scope>NUCLEOTIDE SEQUENCE</scope>
    <source>
        <strain evidence="3">MBLW1</strain>
    </source>
</reference>
<dbReference type="InterPro" id="IPR051916">
    <property type="entry name" value="GPI-anchor_lipid_remodeler"/>
</dbReference>
<dbReference type="SUPFAM" id="SSF56219">
    <property type="entry name" value="DNase I-like"/>
    <property type="match status" value="2"/>
</dbReference>
<dbReference type="Proteomes" id="UP000464378">
    <property type="component" value="Chromosome"/>
</dbReference>
<keyword evidence="3" id="KW-0378">Hydrolase</keyword>